<dbReference type="PANTHER" id="PTHR33336:SF3">
    <property type="entry name" value="ABM DOMAIN-CONTAINING PROTEIN"/>
    <property type="match status" value="1"/>
</dbReference>
<name>A0ABQ6PBN1_9SPHN</name>
<dbReference type="EMBL" id="BTFW01000004">
    <property type="protein sequence ID" value="GMM62657.1"/>
    <property type="molecule type" value="Genomic_DNA"/>
</dbReference>
<dbReference type="InterPro" id="IPR011008">
    <property type="entry name" value="Dimeric_a/b-barrel"/>
</dbReference>
<gene>
    <name evidence="2" type="ORF">NUTIK01_34350</name>
</gene>
<dbReference type="InterPro" id="IPR050744">
    <property type="entry name" value="AI-2_Isomerase_LsrG"/>
</dbReference>
<dbReference type="PANTHER" id="PTHR33336">
    <property type="entry name" value="QUINOL MONOOXYGENASE YGIN-RELATED"/>
    <property type="match status" value="1"/>
</dbReference>
<dbReference type="InterPro" id="IPR007138">
    <property type="entry name" value="ABM_dom"/>
</dbReference>
<evidence type="ECO:0000313" key="2">
    <source>
        <dbReference type="EMBL" id="GMM62657.1"/>
    </source>
</evidence>
<comment type="caution">
    <text evidence="2">The sequence shown here is derived from an EMBL/GenBank/DDBJ whole genome shotgun (WGS) entry which is preliminary data.</text>
</comment>
<evidence type="ECO:0000259" key="1">
    <source>
        <dbReference type="PROSITE" id="PS51725"/>
    </source>
</evidence>
<accession>A0ABQ6PBN1</accession>
<dbReference type="Proteomes" id="UP001187221">
    <property type="component" value="Unassembled WGS sequence"/>
</dbReference>
<keyword evidence="3" id="KW-1185">Reference proteome</keyword>
<dbReference type="Gene3D" id="3.30.70.100">
    <property type="match status" value="1"/>
</dbReference>
<proteinExistence type="predicted"/>
<dbReference type="PROSITE" id="PS51725">
    <property type="entry name" value="ABM"/>
    <property type="match status" value="1"/>
</dbReference>
<dbReference type="Pfam" id="PF03992">
    <property type="entry name" value="ABM"/>
    <property type="match status" value="1"/>
</dbReference>
<dbReference type="RefSeq" id="WP_317976312.1">
    <property type="nucleotide sequence ID" value="NZ_BTFW01000004.1"/>
</dbReference>
<organism evidence="2 3">
    <name type="scientific">Novosphingobium pituita</name>
    <dbReference type="NCBI Taxonomy" id="3056842"/>
    <lineage>
        <taxon>Bacteria</taxon>
        <taxon>Pseudomonadati</taxon>
        <taxon>Pseudomonadota</taxon>
        <taxon>Alphaproteobacteria</taxon>
        <taxon>Sphingomonadales</taxon>
        <taxon>Sphingomonadaceae</taxon>
        <taxon>Novosphingobium</taxon>
    </lineage>
</organism>
<sequence>MNTTSEATTGEVRLIAYLVPKPGKEEDLAAAIRDISADVLREPGCAAYIAHQSCERPGTIVMYEVWEDDAALDVHVASAPFQRLAGRFDELLGEPLKLERLQLLT</sequence>
<feature type="domain" description="ABM" evidence="1">
    <location>
        <begin position="12"/>
        <end position="100"/>
    </location>
</feature>
<reference evidence="2 3" key="1">
    <citation type="submission" date="2023-06" db="EMBL/GenBank/DDBJ databases">
        <title>Draft genome sequence of Novosphingobium sp. strain IK01.</title>
        <authorList>
            <person name="Hatamoto M."/>
            <person name="Ikarashi T."/>
            <person name="Yamaguchi T."/>
        </authorList>
    </citation>
    <scope>NUCLEOTIDE SEQUENCE [LARGE SCALE GENOMIC DNA]</scope>
    <source>
        <strain evidence="2 3">IK01</strain>
    </source>
</reference>
<evidence type="ECO:0000313" key="3">
    <source>
        <dbReference type="Proteomes" id="UP001187221"/>
    </source>
</evidence>
<protein>
    <recommendedName>
        <fullName evidence="1">ABM domain-containing protein</fullName>
    </recommendedName>
</protein>
<dbReference type="SUPFAM" id="SSF54909">
    <property type="entry name" value="Dimeric alpha+beta barrel"/>
    <property type="match status" value="1"/>
</dbReference>